<dbReference type="InterPro" id="IPR011933">
    <property type="entry name" value="Double_TM_dom"/>
</dbReference>
<feature type="transmembrane region" description="Helical" evidence="1">
    <location>
        <begin position="6"/>
        <end position="24"/>
    </location>
</feature>
<dbReference type="Proteomes" id="UP000240608">
    <property type="component" value="Unassembled WGS sequence"/>
</dbReference>
<keyword evidence="1" id="KW-0472">Membrane</keyword>
<protein>
    <recommendedName>
        <fullName evidence="2">Aerotolerance regulator N-terminal domain-containing protein</fullName>
    </recommendedName>
</protein>
<evidence type="ECO:0000256" key="1">
    <source>
        <dbReference type="SAM" id="Phobius"/>
    </source>
</evidence>
<gene>
    <name evidence="3" type="ORF">C9994_01495</name>
</gene>
<proteinExistence type="predicted"/>
<dbReference type="NCBIfam" id="TIGR02226">
    <property type="entry name" value="two_anch"/>
    <property type="match status" value="1"/>
</dbReference>
<comment type="caution">
    <text evidence="3">The sequence shown here is derived from an EMBL/GenBank/DDBJ whole genome shotgun (WGS) entry which is preliminary data.</text>
</comment>
<evidence type="ECO:0000313" key="4">
    <source>
        <dbReference type="Proteomes" id="UP000240608"/>
    </source>
</evidence>
<keyword evidence="1" id="KW-1133">Transmembrane helix</keyword>
<organism evidence="3 4">
    <name type="scientific">Marivirga lumbricoides</name>
    <dbReference type="NCBI Taxonomy" id="1046115"/>
    <lineage>
        <taxon>Bacteria</taxon>
        <taxon>Pseudomonadati</taxon>
        <taxon>Bacteroidota</taxon>
        <taxon>Cytophagia</taxon>
        <taxon>Cytophagales</taxon>
        <taxon>Marivirgaceae</taxon>
        <taxon>Marivirga</taxon>
    </lineage>
</organism>
<accession>A0A2T4DVA7</accession>
<dbReference type="AlphaFoldDB" id="A0A2T4DVA7"/>
<dbReference type="Pfam" id="PF07584">
    <property type="entry name" value="BatA"/>
    <property type="match status" value="1"/>
</dbReference>
<dbReference type="PANTHER" id="PTHR37464">
    <property type="entry name" value="BLL2463 PROTEIN"/>
    <property type="match status" value="1"/>
</dbReference>
<keyword evidence="1" id="KW-0812">Transmembrane</keyword>
<feature type="transmembrane region" description="Helical" evidence="1">
    <location>
        <begin position="56"/>
        <end position="77"/>
    </location>
</feature>
<dbReference type="PANTHER" id="PTHR37464:SF1">
    <property type="entry name" value="BLL2463 PROTEIN"/>
    <property type="match status" value="1"/>
</dbReference>
<evidence type="ECO:0000313" key="3">
    <source>
        <dbReference type="EMBL" id="PTB97765.1"/>
    </source>
</evidence>
<name>A0A2T4DVA7_9BACT</name>
<dbReference type="InterPro" id="IPR024163">
    <property type="entry name" value="Aerotolerance_reg_N"/>
</dbReference>
<sequence>MILANPIWLWGLFALLVPLVIHLLSKKQTRILPFGSIRFLKESASSQSRSIELSDILMLILRLFLLIIVIIWLAGWVSSEKLEKKNWLILGNGIDLPSAYQNAVDQQLLEEKDVVALKGEKTYLNEWFFLRELGQRYPQIDSLIWIDNFSDTDFWGRVPSLSYTYNLIDYGNKNNQKPLIEIDTLFYKVKGLPEASKDLIDKVLLSISQYTEAEIIYSDNSTRVTDILFSNAPSSDIPIQFIFNLSENNTYRLEDQWPARIIHLSENYVDDALLHDELLVIITEFLAQYSNPLWAYNSFEEATAEPQELRSKVLRQSNEIKSHEWLFWLILATLLIERVWAYKRINA</sequence>
<reference evidence="3 4" key="1">
    <citation type="submission" date="2018-03" db="EMBL/GenBank/DDBJ databases">
        <title>Cross-interface Injection: A General Nanoliter Liquid Handling Method Applied to Single Cells Genome Amplification Automated Nanoliter Liquid Handling Applied to Single Cell Multiple Displacement Amplification.</title>
        <authorList>
            <person name="Yun J."/>
            <person name="Xu P."/>
            <person name="Xu J."/>
            <person name="Dai X."/>
            <person name="Wang Y."/>
            <person name="Zheng X."/>
            <person name="Cao C."/>
            <person name="Yi Q."/>
            <person name="Zhu Y."/>
            <person name="Wang L."/>
            <person name="Dong Z."/>
            <person name="Huang Y."/>
            <person name="Huang L."/>
            <person name="Du W."/>
        </authorList>
    </citation>
    <scope>NUCLEOTIDE SEQUENCE [LARGE SCALE GENOMIC DNA]</scope>
    <source>
        <strain evidence="3 4">Z-D1-2</strain>
    </source>
</reference>
<feature type="domain" description="Aerotolerance regulator N-terminal" evidence="2">
    <location>
        <begin position="1"/>
        <end position="75"/>
    </location>
</feature>
<dbReference type="EMBL" id="PYVU01000006">
    <property type="protein sequence ID" value="PTB97765.1"/>
    <property type="molecule type" value="Genomic_DNA"/>
</dbReference>
<evidence type="ECO:0000259" key="2">
    <source>
        <dbReference type="Pfam" id="PF07584"/>
    </source>
</evidence>
<feature type="transmembrane region" description="Helical" evidence="1">
    <location>
        <begin position="325"/>
        <end position="342"/>
    </location>
</feature>